<comment type="caution">
    <text evidence="7">The sequence shown here is derived from an EMBL/GenBank/DDBJ whole genome shotgun (WGS) entry which is preliminary data.</text>
</comment>
<evidence type="ECO:0000259" key="6">
    <source>
        <dbReference type="Pfam" id="PF02668"/>
    </source>
</evidence>
<gene>
    <name evidence="7" type="ORF">PGQ11_009718</name>
</gene>
<dbReference type="Gene3D" id="3.60.130.10">
    <property type="entry name" value="Clavaminate synthase-like"/>
    <property type="match status" value="1"/>
</dbReference>
<dbReference type="InterPro" id="IPR042098">
    <property type="entry name" value="TauD-like_sf"/>
</dbReference>
<comment type="similarity">
    <text evidence="1">Belongs to the TfdA dioxygenase family.</text>
</comment>
<evidence type="ECO:0000256" key="2">
    <source>
        <dbReference type="ARBA" id="ARBA00022723"/>
    </source>
</evidence>
<accession>A0ABR2I7A6</accession>
<protein>
    <submittedName>
        <fullName evidence="7">Alpha-ketoglutarate-dependent 2-4-dichlorophenoxyacetate dioxygenase</fullName>
    </submittedName>
</protein>
<keyword evidence="8" id="KW-1185">Reference proteome</keyword>
<evidence type="ECO:0000256" key="3">
    <source>
        <dbReference type="ARBA" id="ARBA00022964"/>
    </source>
</evidence>
<evidence type="ECO:0000256" key="1">
    <source>
        <dbReference type="ARBA" id="ARBA00005896"/>
    </source>
</evidence>
<dbReference type="Pfam" id="PF02668">
    <property type="entry name" value="TauD"/>
    <property type="match status" value="1"/>
</dbReference>
<dbReference type="InterPro" id="IPR051178">
    <property type="entry name" value="TfdA_dioxygenase"/>
</dbReference>
<proteinExistence type="inferred from homology"/>
<dbReference type="PANTHER" id="PTHR43779">
    <property type="entry name" value="DIOXYGENASE RV0097-RELATED"/>
    <property type="match status" value="1"/>
</dbReference>
<sequence>MKQASNYSGSKMPGIIETPSSETIKVRELHPTFAAEITGVDFRDVSEEQFAEIIAAMAKYGVCVFRNTGLTDEEHVAFSQRFGELDNIRRYLAEGRKPRYNLYELFDAGNLDQEGEVLDPDSPRAHNNRGNGLWHVDSSFNPRRAGFSLLRACALPPPGHGGNTDFADSRTAFDELPQDLKQELLTHEYVGAHSMAHSRKLGSPAFFKDMDIFSLPLHRHKIVQEHEPSGRMNLYIGTHMHHIEENGAEIPGSWELVQKLNDHATQDKYQTTVEWHDIGDMIIWDNRCVLHRAGGGTFEGKYKRDLRRTTVHDDSPTAWGVNDEKSAWPAFIVEKHKPAA</sequence>
<keyword evidence="4" id="KW-0560">Oxidoreductase</keyword>
<keyword evidence="2" id="KW-0479">Metal-binding</keyword>
<evidence type="ECO:0000256" key="4">
    <source>
        <dbReference type="ARBA" id="ARBA00023002"/>
    </source>
</evidence>
<organism evidence="7 8">
    <name type="scientific">Apiospora arundinis</name>
    <dbReference type="NCBI Taxonomy" id="335852"/>
    <lineage>
        <taxon>Eukaryota</taxon>
        <taxon>Fungi</taxon>
        <taxon>Dikarya</taxon>
        <taxon>Ascomycota</taxon>
        <taxon>Pezizomycotina</taxon>
        <taxon>Sordariomycetes</taxon>
        <taxon>Xylariomycetidae</taxon>
        <taxon>Amphisphaeriales</taxon>
        <taxon>Apiosporaceae</taxon>
        <taxon>Apiospora</taxon>
    </lineage>
</organism>
<dbReference type="InterPro" id="IPR003819">
    <property type="entry name" value="TauD/TfdA-like"/>
</dbReference>
<evidence type="ECO:0000313" key="8">
    <source>
        <dbReference type="Proteomes" id="UP001390339"/>
    </source>
</evidence>
<reference evidence="7 8" key="1">
    <citation type="journal article" date="2024" name="IMA Fungus">
        <title>Apiospora arundinis, a panoply of carbohydrate-active enzymes and secondary metabolites.</title>
        <authorList>
            <person name="Sorensen T."/>
            <person name="Petersen C."/>
            <person name="Muurmann A.T."/>
            <person name="Christiansen J.V."/>
            <person name="Brundto M.L."/>
            <person name="Overgaard C.K."/>
            <person name="Boysen A.T."/>
            <person name="Wollenberg R.D."/>
            <person name="Larsen T.O."/>
            <person name="Sorensen J.L."/>
            <person name="Nielsen K.L."/>
            <person name="Sondergaard T.E."/>
        </authorList>
    </citation>
    <scope>NUCLEOTIDE SEQUENCE [LARGE SCALE GENOMIC DNA]</scope>
    <source>
        <strain evidence="7 8">AAU 773</strain>
    </source>
</reference>
<dbReference type="SUPFAM" id="SSF51197">
    <property type="entry name" value="Clavaminate synthase-like"/>
    <property type="match status" value="1"/>
</dbReference>
<keyword evidence="5" id="KW-0408">Iron</keyword>
<evidence type="ECO:0000256" key="5">
    <source>
        <dbReference type="ARBA" id="ARBA00023004"/>
    </source>
</evidence>
<evidence type="ECO:0000313" key="7">
    <source>
        <dbReference type="EMBL" id="KAK8858984.1"/>
    </source>
</evidence>
<dbReference type="EMBL" id="JAPCWZ010000006">
    <property type="protein sequence ID" value="KAK8858984.1"/>
    <property type="molecule type" value="Genomic_DNA"/>
</dbReference>
<name>A0ABR2I7A6_9PEZI</name>
<keyword evidence="3 7" id="KW-0223">Dioxygenase</keyword>
<dbReference type="PANTHER" id="PTHR43779:SF3">
    <property type="entry name" value="(3R)-3-[(CARBOXYMETHYL)AMINO]FATTY ACID OXYGENASE_DECARBOXYLASE"/>
    <property type="match status" value="1"/>
</dbReference>
<dbReference type="GO" id="GO:0051213">
    <property type="term" value="F:dioxygenase activity"/>
    <property type="evidence" value="ECO:0007669"/>
    <property type="project" value="UniProtKB-KW"/>
</dbReference>
<feature type="domain" description="TauD/TfdA-like" evidence="6">
    <location>
        <begin position="26"/>
        <end position="310"/>
    </location>
</feature>
<dbReference type="Proteomes" id="UP001390339">
    <property type="component" value="Unassembled WGS sequence"/>
</dbReference>